<name>A0A1Y2HER7_9FUNG</name>
<dbReference type="Gene3D" id="3.40.50.2300">
    <property type="match status" value="1"/>
</dbReference>
<keyword evidence="2" id="KW-0902">Two-component regulatory system</keyword>
<dbReference type="OrthoDB" id="60033at2759"/>
<dbReference type="AlphaFoldDB" id="A0A1Y2HER7"/>
<dbReference type="Proteomes" id="UP000193411">
    <property type="component" value="Unassembled WGS sequence"/>
</dbReference>
<dbReference type="PANTHER" id="PTHR45339">
    <property type="entry name" value="HYBRID SIGNAL TRANSDUCTION HISTIDINE KINASE J"/>
    <property type="match status" value="1"/>
</dbReference>
<evidence type="ECO:0000259" key="5">
    <source>
        <dbReference type="PROSITE" id="PS50110"/>
    </source>
</evidence>
<comment type="caution">
    <text evidence="6">The sequence shown here is derived from an EMBL/GenBank/DDBJ whole genome shotgun (WGS) entry which is preliminary data.</text>
</comment>
<evidence type="ECO:0000256" key="2">
    <source>
        <dbReference type="ARBA" id="ARBA00023012"/>
    </source>
</evidence>
<dbReference type="GO" id="GO:0000160">
    <property type="term" value="P:phosphorelay signal transduction system"/>
    <property type="evidence" value="ECO:0007669"/>
    <property type="project" value="UniProtKB-KW"/>
</dbReference>
<sequence length="479" mass="49461">MARPGVSAGSPYDYLLLAVANRVARLLGGSIQPITGTSGSGLALDLPCVSPADPVLVFKQESPSSSPMAAKNSPPMPNFVGAAGAAVLMRQVDEADDGSAGQAPVLRRSSQPPNTRKRSSISSTATATAAAVVGQAAIRLSPASSHMAPPEVVDGGTLVGGSGTRGGAGEAQAAPPTALMGASFMEAMMSVAPMSVPKPSSGDAWADSKSGQETPVSFAAENQVDKQQMATVSQPTPASATTGPDASAMDAPANGTTPPSADTQTHAQTAVDVNGNPQQVWICPPDDVLVPPKKKHERQVLVVEDDMINQRIIRAMLTKLGYKQITFAADGADALFHYNSMKEEGKYFDIILLDQSLPSLSGDDTCARIRRNDRTQVIISCSANAQLTADPELCRALGYDEAINKPIYLDLLAEVLNRWTIAGDARRLRHTKRKLKHEAIAAGLAVTTASFAATATSSVLASAAAAVATLAAANGGQGQ</sequence>
<feature type="modified residue" description="4-aspartylphosphate" evidence="3">
    <location>
        <position position="354"/>
    </location>
</feature>
<dbReference type="STRING" id="765915.A0A1Y2HER7"/>
<feature type="region of interest" description="Disordered" evidence="4">
    <location>
        <begin position="195"/>
        <end position="214"/>
    </location>
</feature>
<feature type="region of interest" description="Disordered" evidence="4">
    <location>
        <begin position="142"/>
        <end position="174"/>
    </location>
</feature>
<evidence type="ECO:0000256" key="4">
    <source>
        <dbReference type="SAM" id="MobiDB-lite"/>
    </source>
</evidence>
<evidence type="ECO:0000256" key="1">
    <source>
        <dbReference type="ARBA" id="ARBA00022553"/>
    </source>
</evidence>
<keyword evidence="7" id="KW-1185">Reference proteome</keyword>
<feature type="compositionally biased region" description="Polar residues" evidence="4">
    <location>
        <begin position="254"/>
        <end position="265"/>
    </location>
</feature>
<evidence type="ECO:0000313" key="7">
    <source>
        <dbReference type="Proteomes" id="UP000193411"/>
    </source>
</evidence>
<accession>A0A1Y2HER7</accession>
<dbReference type="InterPro" id="IPR011006">
    <property type="entry name" value="CheY-like_superfamily"/>
</dbReference>
<proteinExistence type="predicted"/>
<evidence type="ECO:0000313" key="6">
    <source>
        <dbReference type="EMBL" id="ORZ31572.1"/>
    </source>
</evidence>
<organism evidence="6 7">
    <name type="scientific">Catenaria anguillulae PL171</name>
    <dbReference type="NCBI Taxonomy" id="765915"/>
    <lineage>
        <taxon>Eukaryota</taxon>
        <taxon>Fungi</taxon>
        <taxon>Fungi incertae sedis</taxon>
        <taxon>Blastocladiomycota</taxon>
        <taxon>Blastocladiomycetes</taxon>
        <taxon>Blastocladiales</taxon>
        <taxon>Catenariaceae</taxon>
        <taxon>Catenaria</taxon>
    </lineage>
</organism>
<gene>
    <name evidence="6" type="ORF">BCR44DRAFT_1442033</name>
</gene>
<evidence type="ECO:0000256" key="3">
    <source>
        <dbReference type="PROSITE-ProRule" id="PRU00169"/>
    </source>
</evidence>
<dbReference type="EMBL" id="MCFL01000058">
    <property type="protein sequence ID" value="ORZ31572.1"/>
    <property type="molecule type" value="Genomic_DNA"/>
</dbReference>
<dbReference type="InterPro" id="IPR001789">
    <property type="entry name" value="Sig_transdc_resp-reg_receiver"/>
</dbReference>
<feature type="domain" description="Response regulatory" evidence="5">
    <location>
        <begin position="299"/>
        <end position="420"/>
    </location>
</feature>
<dbReference type="Pfam" id="PF00072">
    <property type="entry name" value="Response_reg"/>
    <property type="match status" value="1"/>
</dbReference>
<dbReference type="SUPFAM" id="SSF52172">
    <property type="entry name" value="CheY-like"/>
    <property type="match status" value="1"/>
</dbReference>
<reference evidence="6 7" key="1">
    <citation type="submission" date="2016-07" db="EMBL/GenBank/DDBJ databases">
        <title>Pervasive Adenine N6-methylation of Active Genes in Fungi.</title>
        <authorList>
            <consortium name="DOE Joint Genome Institute"/>
            <person name="Mondo S.J."/>
            <person name="Dannebaum R.O."/>
            <person name="Kuo R.C."/>
            <person name="Labutti K."/>
            <person name="Haridas S."/>
            <person name="Kuo A."/>
            <person name="Salamov A."/>
            <person name="Ahrendt S.R."/>
            <person name="Lipzen A."/>
            <person name="Sullivan W."/>
            <person name="Andreopoulos W.B."/>
            <person name="Clum A."/>
            <person name="Lindquist E."/>
            <person name="Daum C."/>
            <person name="Ramamoorthy G.K."/>
            <person name="Gryganskyi A."/>
            <person name="Culley D."/>
            <person name="Magnuson J.K."/>
            <person name="James T.Y."/>
            <person name="O'Malley M.A."/>
            <person name="Stajich J.E."/>
            <person name="Spatafora J.W."/>
            <person name="Visel A."/>
            <person name="Grigoriev I.V."/>
        </authorList>
    </citation>
    <scope>NUCLEOTIDE SEQUENCE [LARGE SCALE GENOMIC DNA]</scope>
    <source>
        <strain evidence="6 7">PL171</strain>
    </source>
</reference>
<keyword evidence="1 3" id="KW-0597">Phosphoprotein</keyword>
<feature type="compositionally biased region" description="Gly residues" evidence="4">
    <location>
        <begin position="157"/>
        <end position="169"/>
    </location>
</feature>
<dbReference type="SMART" id="SM00448">
    <property type="entry name" value="REC"/>
    <property type="match status" value="1"/>
</dbReference>
<protein>
    <recommendedName>
        <fullName evidence="5">Response regulatory domain-containing protein</fullName>
    </recommendedName>
</protein>
<dbReference type="PROSITE" id="PS50110">
    <property type="entry name" value="RESPONSE_REGULATORY"/>
    <property type="match status" value="1"/>
</dbReference>
<feature type="compositionally biased region" description="Polar residues" evidence="4">
    <location>
        <begin position="225"/>
        <end position="244"/>
    </location>
</feature>
<dbReference type="PANTHER" id="PTHR45339:SF1">
    <property type="entry name" value="HYBRID SIGNAL TRANSDUCTION HISTIDINE KINASE J"/>
    <property type="match status" value="1"/>
</dbReference>
<feature type="region of interest" description="Disordered" evidence="4">
    <location>
        <begin position="225"/>
        <end position="265"/>
    </location>
</feature>
<dbReference type="CDD" id="cd17546">
    <property type="entry name" value="REC_hyHK_CKI1_RcsC-like"/>
    <property type="match status" value="1"/>
</dbReference>
<feature type="region of interest" description="Disordered" evidence="4">
    <location>
        <begin position="94"/>
        <end position="126"/>
    </location>
</feature>